<dbReference type="GO" id="GO:0010468">
    <property type="term" value="P:regulation of gene expression"/>
    <property type="evidence" value="ECO:0007669"/>
    <property type="project" value="UniProtKB-ARBA"/>
</dbReference>
<proteinExistence type="predicted"/>
<evidence type="ECO:0000256" key="4">
    <source>
        <dbReference type="ARBA" id="ARBA00023163"/>
    </source>
</evidence>
<feature type="region of interest" description="Disordered" evidence="6">
    <location>
        <begin position="1"/>
        <end position="37"/>
    </location>
</feature>
<evidence type="ECO:0000256" key="5">
    <source>
        <dbReference type="ARBA" id="ARBA00023242"/>
    </source>
</evidence>
<dbReference type="Pfam" id="PF08598">
    <property type="entry name" value="Sds3"/>
    <property type="match status" value="1"/>
</dbReference>
<evidence type="ECO:0000313" key="8">
    <source>
        <dbReference type="Proteomes" id="UP000193560"/>
    </source>
</evidence>
<evidence type="ECO:0000256" key="6">
    <source>
        <dbReference type="SAM" id="MobiDB-lite"/>
    </source>
</evidence>
<evidence type="ECO:0000256" key="1">
    <source>
        <dbReference type="ARBA" id="ARBA00004123"/>
    </source>
</evidence>
<reference evidence="7 8" key="1">
    <citation type="submission" date="2016-07" db="EMBL/GenBank/DDBJ databases">
        <title>Pervasive Adenine N6-methylation of Active Genes in Fungi.</title>
        <authorList>
            <consortium name="DOE Joint Genome Institute"/>
            <person name="Mondo S.J."/>
            <person name="Dannebaum R.O."/>
            <person name="Kuo R.C."/>
            <person name="Labutti K."/>
            <person name="Haridas S."/>
            <person name="Kuo A."/>
            <person name="Salamov A."/>
            <person name="Ahrendt S.R."/>
            <person name="Lipzen A."/>
            <person name="Sullivan W."/>
            <person name="Andreopoulos W.B."/>
            <person name="Clum A."/>
            <person name="Lindquist E."/>
            <person name="Daum C."/>
            <person name="Ramamoorthy G.K."/>
            <person name="Gryganskyi A."/>
            <person name="Culley D."/>
            <person name="Magnuson J.K."/>
            <person name="James T.Y."/>
            <person name="O'Malley M.A."/>
            <person name="Stajich J.E."/>
            <person name="Spatafora J.W."/>
            <person name="Visel A."/>
            <person name="Grigoriev I.V."/>
        </authorList>
    </citation>
    <scope>NUCLEOTIDE SEQUENCE [LARGE SCALE GENOMIC DNA]</scope>
    <source>
        <strain evidence="7 8">NRRL 1336</strain>
    </source>
</reference>
<gene>
    <name evidence="7" type="ORF">BCR42DRAFT_408878</name>
</gene>
<dbReference type="Gene3D" id="1.20.5.1500">
    <property type="match status" value="1"/>
</dbReference>
<keyword evidence="4" id="KW-0804">Transcription</keyword>
<organism evidence="7 8">
    <name type="scientific">Absidia repens</name>
    <dbReference type="NCBI Taxonomy" id="90262"/>
    <lineage>
        <taxon>Eukaryota</taxon>
        <taxon>Fungi</taxon>
        <taxon>Fungi incertae sedis</taxon>
        <taxon>Mucoromycota</taxon>
        <taxon>Mucoromycotina</taxon>
        <taxon>Mucoromycetes</taxon>
        <taxon>Mucorales</taxon>
        <taxon>Cunninghamellaceae</taxon>
        <taxon>Absidia</taxon>
    </lineage>
</organism>
<dbReference type="InterPro" id="IPR013907">
    <property type="entry name" value="Sds3"/>
</dbReference>
<sequence length="223" mass="25824">MDDSVGNTNGNTQSTLYGESERPSTTSEEDHDNQQRHKDALEALTHIEVEFGRLRDKMYQEKMAELNEEAMMIANGTHPELVTLMTEIEEKKGRRIRTAEAWRKYQHANFEKQFEGFEYQANVHFISRKSSIRRELLASTNGKRWRLEDEQGKLNDPLQKPGKLLPDAHTLRLQKQRKQEETLDLQHIKDVIGFPRAPQVPDLSSQDIRDDLLLLGLGPSRPH</sequence>
<feature type="compositionally biased region" description="Polar residues" evidence="6">
    <location>
        <begin position="1"/>
        <end position="17"/>
    </location>
</feature>
<keyword evidence="3" id="KW-0805">Transcription regulation</keyword>
<dbReference type="OrthoDB" id="20886at2759"/>
<evidence type="ECO:0000313" key="7">
    <source>
        <dbReference type="EMBL" id="ORZ20487.1"/>
    </source>
</evidence>
<evidence type="ECO:0000256" key="3">
    <source>
        <dbReference type="ARBA" id="ARBA00023015"/>
    </source>
</evidence>
<dbReference type="Proteomes" id="UP000193560">
    <property type="component" value="Unassembled WGS sequence"/>
</dbReference>
<keyword evidence="5" id="KW-0539">Nucleus</keyword>
<dbReference type="AlphaFoldDB" id="A0A1X2IQF6"/>
<keyword evidence="2" id="KW-0678">Repressor</keyword>
<dbReference type="SMART" id="SM01401">
    <property type="entry name" value="Sds3"/>
    <property type="match status" value="1"/>
</dbReference>
<name>A0A1X2IQF6_9FUNG</name>
<dbReference type="PANTHER" id="PTHR21964">
    <property type="entry name" value="BREAST CANCER METASTASIS-SUPPRESSOR 1"/>
    <property type="match status" value="1"/>
</dbReference>
<dbReference type="EMBL" id="MCGE01000006">
    <property type="protein sequence ID" value="ORZ20487.1"/>
    <property type="molecule type" value="Genomic_DNA"/>
</dbReference>
<comment type="subcellular location">
    <subcellularLocation>
        <location evidence="1">Nucleus</location>
    </subcellularLocation>
</comment>
<evidence type="ECO:0000256" key="2">
    <source>
        <dbReference type="ARBA" id="ARBA00022491"/>
    </source>
</evidence>
<keyword evidence="8" id="KW-1185">Reference proteome</keyword>
<comment type="caution">
    <text evidence="7">The sequence shown here is derived from an EMBL/GenBank/DDBJ whole genome shotgun (WGS) entry which is preliminary data.</text>
</comment>
<dbReference type="GO" id="GO:0005654">
    <property type="term" value="C:nucleoplasm"/>
    <property type="evidence" value="ECO:0007669"/>
    <property type="project" value="UniProtKB-ARBA"/>
</dbReference>
<protein>
    <submittedName>
        <fullName evidence="7">Sds3-like-domain-containing protein</fullName>
    </submittedName>
</protein>
<accession>A0A1X2IQF6</accession>
<dbReference type="STRING" id="90262.A0A1X2IQF6"/>